<dbReference type="InterPro" id="IPR046798">
    <property type="entry name" value="2OG-FeII_Oxy_6"/>
</dbReference>
<keyword evidence="3" id="KW-1185">Reference proteome</keyword>
<reference evidence="2" key="1">
    <citation type="submission" date="2021-03" db="EMBL/GenBank/DDBJ databases">
        <title>Draft genome sequence of rust myrtle Austropuccinia psidii MF-1, a brazilian biotype.</title>
        <authorList>
            <person name="Quecine M.C."/>
            <person name="Pachon D.M.R."/>
            <person name="Bonatelli M.L."/>
            <person name="Correr F.H."/>
            <person name="Franceschini L.M."/>
            <person name="Leite T.F."/>
            <person name="Margarido G.R.A."/>
            <person name="Almeida C.A."/>
            <person name="Ferrarezi J.A."/>
            <person name="Labate C.A."/>
        </authorList>
    </citation>
    <scope>NUCLEOTIDE SEQUENCE</scope>
    <source>
        <strain evidence="2">MF-1</strain>
    </source>
</reference>
<accession>A0A9Q3PMY9</accession>
<evidence type="ECO:0000259" key="1">
    <source>
        <dbReference type="Pfam" id="PF20515"/>
    </source>
</evidence>
<protein>
    <recommendedName>
        <fullName evidence="1">Tet-like 2OG-Fe(II) oxygenase domain-containing protein</fullName>
    </recommendedName>
</protein>
<evidence type="ECO:0000313" key="3">
    <source>
        <dbReference type="Proteomes" id="UP000765509"/>
    </source>
</evidence>
<name>A0A9Q3PMY9_9BASI</name>
<sequence>MTKDESIRFYGFTSKIKKNVQDWNDWAPMLARVGLHLSKQFQHETSGLFIEEQQKLLNNGLPSFSNAVHDDVTPKDFASSLTFTKNDFFNKPHKDLDASTVEVGWWIQVNKINGSINNNLTEKV</sequence>
<dbReference type="EMBL" id="AVOT02081462">
    <property type="protein sequence ID" value="MBW0567813.1"/>
    <property type="molecule type" value="Genomic_DNA"/>
</dbReference>
<evidence type="ECO:0000313" key="2">
    <source>
        <dbReference type="EMBL" id="MBW0567813.1"/>
    </source>
</evidence>
<dbReference type="OrthoDB" id="2503998at2759"/>
<proteinExistence type="predicted"/>
<comment type="caution">
    <text evidence="2">The sequence shown here is derived from an EMBL/GenBank/DDBJ whole genome shotgun (WGS) entry which is preliminary data.</text>
</comment>
<organism evidence="2 3">
    <name type="scientific">Austropuccinia psidii MF-1</name>
    <dbReference type="NCBI Taxonomy" id="1389203"/>
    <lineage>
        <taxon>Eukaryota</taxon>
        <taxon>Fungi</taxon>
        <taxon>Dikarya</taxon>
        <taxon>Basidiomycota</taxon>
        <taxon>Pucciniomycotina</taxon>
        <taxon>Pucciniomycetes</taxon>
        <taxon>Pucciniales</taxon>
        <taxon>Sphaerophragmiaceae</taxon>
        <taxon>Austropuccinia</taxon>
    </lineage>
</organism>
<dbReference type="Proteomes" id="UP000765509">
    <property type="component" value="Unassembled WGS sequence"/>
</dbReference>
<gene>
    <name evidence="2" type="ORF">O181_107528</name>
</gene>
<dbReference type="AlphaFoldDB" id="A0A9Q3PMY9"/>
<dbReference type="Pfam" id="PF20515">
    <property type="entry name" value="2OG-FeII_Oxy_6"/>
    <property type="match status" value="1"/>
</dbReference>
<feature type="domain" description="Tet-like 2OG-Fe(II) oxygenase" evidence="1">
    <location>
        <begin position="1"/>
        <end position="118"/>
    </location>
</feature>